<accession>A0A7J9DK23</accession>
<evidence type="ECO:0000313" key="2">
    <source>
        <dbReference type="EMBL" id="MBA0761092.1"/>
    </source>
</evidence>
<protein>
    <submittedName>
        <fullName evidence="2">Uncharacterized protein</fullName>
    </submittedName>
</protein>
<name>A0A7J9DK23_9ROSI</name>
<keyword evidence="3" id="KW-1185">Reference proteome</keyword>
<organism evidence="2 3">
    <name type="scientific">Gossypium trilobum</name>
    <dbReference type="NCBI Taxonomy" id="34281"/>
    <lineage>
        <taxon>Eukaryota</taxon>
        <taxon>Viridiplantae</taxon>
        <taxon>Streptophyta</taxon>
        <taxon>Embryophyta</taxon>
        <taxon>Tracheophyta</taxon>
        <taxon>Spermatophyta</taxon>
        <taxon>Magnoliopsida</taxon>
        <taxon>eudicotyledons</taxon>
        <taxon>Gunneridae</taxon>
        <taxon>Pentapetalae</taxon>
        <taxon>rosids</taxon>
        <taxon>malvids</taxon>
        <taxon>Malvales</taxon>
        <taxon>Malvaceae</taxon>
        <taxon>Malvoideae</taxon>
        <taxon>Gossypium</taxon>
    </lineage>
</organism>
<evidence type="ECO:0000256" key="1">
    <source>
        <dbReference type="SAM" id="MobiDB-lite"/>
    </source>
</evidence>
<dbReference type="EMBL" id="JABEZW010000003">
    <property type="protein sequence ID" value="MBA0761092.1"/>
    <property type="molecule type" value="Genomic_DNA"/>
</dbReference>
<gene>
    <name evidence="2" type="ORF">Gotri_023786</name>
</gene>
<dbReference type="AlphaFoldDB" id="A0A7J9DK23"/>
<proteinExistence type="predicted"/>
<reference evidence="2 3" key="1">
    <citation type="journal article" date="2019" name="Genome Biol. Evol.">
        <title>Insights into the evolution of the New World diploid cottons (Gossypium, subgenus Houzingenia) based on genome sequencing.</title>
        <authorList>
            <person name="Grover C.E."/>
            <person name="Arick M.A. 2nd"/>
            <person name="Thrash A."/>
            <person name="Conover J.L."/>
            <person name="Sanders W.S."/>
            <person name="Peterson D.G."/>
            <person name="Frelichowski J.E."/>
            <person name="Scheffler J.A."/>
            <person name="Scheffler B.E."/>
            <person name="Wendel J.F."/>
        </authorList>
    </citation>
    <scope>NUCLEOTIDE SEQUENCE [LARGE SCALE GENOMIC DNA]</scope>
    <source>
        <strain evidence="2">8</strain>
        <tissue evidence="2">Leaf</tissue>
    </source>
</reference>
<dbReference type="Proteomes" id="UP000593568">
    <property type="component" value="Unassembled WGS sequence"/>
</dbReference>
<feature type="non-terminal residue" evidence="2">
    <location>
        <position position="44"/>
    </location>
</feature>
<comment type="caution">
    <text evidence="2">The sequence shown here is derived from an EMBL/GenBank/DDBJ whole genome shotgun (WGS) entry which is preliminary data.</text>
</comment>
<sequence>MIGSTFSGVSSIQKVGESHPLPPCSHRVCRFVCSKQYVTKLNAP</sequence>
<feature type="region of interest" description="Disordered" evidence="1">
    <location>
        <begin position="1"/>
        <end position="22"/>
    </location>
</feature>
<evidence type="ECO:0000313" key="3">
    <source>
        <dbReference type="Proteomes" id="UP000593568"/>
    </source>
</evidence>
<feature type="compositionally biased region" description="Polar residues" evidence="1">
    <location>
        <begin position="1"/>
        <end position="13"/>
    </location>
</feature>